<keyword evidence="2" id="KW-1185">Reference proteome</keyword>
<gene>
    <name evidence="1" type="ORF">J2X78_000897</name>
</gene>
<dbReference type="EMBL" id="JAVDTF010000001">
    <property type="protein sequence ID" value="MDR6782345.1"/>
    <property type="molecule type" value="Genomic_DNA"/>
</dbReference>
<evidence type="ECO:0000313" key="1">
    <source>
        <dbReference type="EMBL" id="MDR6782345.1"/>
    </source>
</evidence>
<protein>
    <submittedName>
        <fullName evidence="1">Uncharacterized protein</fullName>
    </submittedName>
</protein>
<name>A0ACC6KT21_9SPHI</name>
<dbReference type="Proteomes" id="UP001246858">
    <property type="component" value="Unassembled WGS sequence"/>
</dbReference>
<organism evidence="1 2">
    <name type="scientific">Pedobacter africanus</name>
    <dbReference type="NCBI Taxonomy" id="151894"/>
    <lineage>
        <taxon>Bacteria</taxon>
        <taxon>Pseudomonadati</taxon>
        <taxon>Bacteroidota</taxon>
        <taxon>Sphingobacteriia</taxon>
        <taxon>Sphingobacteriales</taxon>
        <taxon>Sphingobacteriaceae</taxon>
        <taxon>Pedobacter</taxon>
    </lineage>
</organism>
<evidence type="ECO:0000313" key="2">
    <source>
        <dbReference type="Proteomes" id="UP001246858"/>
    </source>
</evidence>
<proteinExistence type="predicted"/>
<sequence>MCKSKTIVTSLDICKQYVDRYLESLYELDIEKLDASQRLKVLVFYEQLIELLYNNTALVGMDRQLIDKMSILDKTNKRILPYEYHIASRKMKVSNKKPVQ</sequence>
<accession>A0ACC6KT21</accession>
<reference evidence="1" key="1">
    <citation type="submission" date="2023-07" db="EMBL/GenBank/DDBJ databases">
        <title>Sorghum-associated microbial communities from plants grown in Nebraska, USA.</title>
        <authorList>
            <person name="Schachtman D."/>
        </authorList>
    </citation>
    <scope>NUCLEOTIDE SEQUENCE</scope>
    <source>
        <strain evidence="1">2697</strain>
    </source>
</reference>
<comment type="caution">
    <text evidence="1">The sequence shown here is derived from an EMBL/GenBank/DDBJ whole genome shotgun (WGS) entry which is preliminary data.</text>
</comment>